<protein>
    <submittedName>
        <fullName evidence="4">Methyltransferase domain-containing protein</fullName>
    </submittedName>
</protein>
<dbReference type="Proteomes" id="UP001595579">
    <property type="component" value="Unassembled WGS sequence"/>
</dbReference>
<gene>
    <name evidence="4" type="ORF">ACFOEV_22300</name>
</gene>
<comment type="caution">
    <text evidence="4">The sequence shown here is derived from an EMBL/GenBank/DDBJ whole genome shotgun (WGS) entry which is preliminary data.</text>
</comment>
<evidence type="ECO:0000256" key="2">
    <source>
        <dbReference type="ARBA" id="ARBA00022679"/>
    </source>
</evidence>
<dbReference type="Gene3D" id="3.40.50.150">
    <property type="entry name" value="Vaccinia Virus protein VP39"/>
    <property type="match status" value="1"/>
</dbReference>
<accession>A0ABV7LWR6</accession>
<dbReference type="InterPro" id="IPR029063">
    <property type="entry name" value="SAM-dependent_MTases_sf"/>
</dbReference>
<dbReference type="GO" id="GO:0032259">
    <property type="term" value="P:methylation"/>
    <property type="evidence" value="ECO:0007669"/>
    <property type="project" value="UniProtKB-KW"/>
</dbReference>
<dbReference type="GO" id="GO:0008168">
    <property type="term" value="F:methyltransferase activity"/>
    <property type="evidence" value="ECO:0007669"/>
    <property type="project" value="UniProtKB-KW"/>
</dbReference>
<dbReference type="CDD" id="cd02440">
    <property type="entry name" value="AdoMet_MTases"/>
    <property type="match status" value="1"/>
</dbReference>
<organism evidence="4 5">
    <name type="scientific">Litchfieldella rifensis</name>
    <dbReference type="NCBI Taxonomy" id="762643"/>
    <lineage>
        <taxon>Bacteria</taxon>
        <taxon>Pseudomonadati</taxon>
        <taxon>Pseudomonadota</taxon>
        <taxon>Gammaproteobacteria</taxon>
        <taxon>Oceanospirillales</taxon>
        <taxon>Halomonadaceae</taxon>
        <taxon>Litchfieldella</taxon>
    </lineage>
</organism>
<evidence type="ECO:0000313" key="4">
    <source>
        <dbReference type="EMBL" id="MFC3286343.1"/>
    </source>
</evidence>
<evidence type="ECO:0000256" key="1">
    <source>
        <dbReference type="ARBA" id="ARBA00022603"/>
    </source>
</evidence>
<dbReference type="Pfam" id="PF13649">
    <property type="entry name" value="Methyltransf_25"/>
    <property type="match status" value="1"/>
</dbReference>
<feature type="domain" description="Methyltransferase" evidence="3">
    <location>
        <begin position="57"/>
        <end position="147"/>
    </location>
</feature>
<keyword evidence="1 4" id="KW-0489">Methyltransferase</keyword>
<dbReference type="EMBL" id="JBHRUG010000050">
    <property type="protein sequence ID" value="MFC3286343.1"/>
    <property type="molecule type" value="Genomic_DNA"/>
</dbReference>
<dbReference type="PANTHER" id="PTHR43861:SF1">
    <property type="entry name" value="TRANS-ACONITATE 2-METHYLTRANSFERASE"/>
    <property type="match status" value="1"/>
</dbReference>
<keyword evidence="2" id="KW-0808">Transferase</keyword>
<dbReference type="PANTHER" id="PTHR43861">
    <property type="entry name" value="TRANS-ACONITATE 2-METHYLTRANSFERASE-RELATED"/>
    <property type="match status" value="1"/>
</dbReference>
<proteinExistence type="predicted"/>
<dbReference type="SUPFAM" id="SSF53335">
    <property type="entry name" value="S-adenosyl-L-methionine-dependent methyltransferases"/>
    <property type="match status" value="1"/>
</dbReference>
<name>A0ABV7LWR6_9GAMM</name>
<keyword evidence="5" id="KW-1185">Reference proteome</keyword>
<reference evidence="5" key="1">
    <citation type="journal article" date="2019" name="Int. J. Syst. Evol. Microbiol.">
        <title>The Global Catalogue of Microorganisms (GCM) 10K type strain sequencing project: providing services to taxonomists for standard genome sequencing and annotation.</title>
        <authorList>
            <consortium name="The Broad Institute Genomics Platform"/>
            <consortium name="The Broad Institute Genome Sequencing Center for Infectious Disease"/>
            <person name="Wu L."/>
            <person name="Ma J."/>
        </authorList>
    </citation>
    <scope>NUCLEOTIDE SEQUENCE [LARGE SCALE GENOMIC DNA]</scope>
    <source>
        <strain evidence="5">CECT 7698</strain>
    </source>
</reference>
<evidence type="ECO:0000313" key="5">
    <source>
        <dbReference type="Proteomes" id="UP001595579"/>
    </source>
</evidence>
<dbReference type="RefSeq" id="WP_386777309.1">
    <property type="nucleotide sequence ID" value="NZ_JBHRUG010000050.1"/>
</dbReference>
<evidence type="ECO:0000259" key="3">
    <source>
        <dbReference type="Pfam" id="PF13649"/>
    </source>
</evidence>
<sequence>MMTASQAHAEPLLRDGWRRRVAHAFNRAAPHYTERANAQQVMGSALWSRLPGQAERVLDLGCGPGHWTARLSRRYATIALGVDLAPGMLTQAHRRHGDHARWLCADAACLPLAPRSQDLVFSNLAIQWCPDQAAVMHELYRILTPGGRALINTLGPGTLAEVDYAWSRPGRPASVLDFLAPETLRRFAHQAGFRNVRLDAAPERFFYPDLAAVMNSIKGVGAQLAPNRPRAPLTRNDLARAAQRFETLREGHGLPVTYQRLTLTLSR</sequence>
<dbReference type="InterPro" id="IPR041698">
    <property type="entry name" value="Methyltransf_25"/>
</dbReference>